<comment type="catalytic activity">
    <reaction evidence="1">
        <text>(7,8-dihydropterin-6-yl)methyl diphosphate + 4-aminobenzoate = 7,8-dihydropteroate + diphosphate</text>
        <dbReference type="Rhea" id="RHEA:19949"/>
        <dbReference type="ChEBI" id="CHEBI:17836"/>
        <dbReference type="ChEBI" id="CHEBI:17839"/>
        <dbReference type="ChEBI" id="CHEBI:33019"/>
        <dbReference type="ChEBI" id="CHEBI:72950"/>
        <dbReference type="EC" id="2.5.1.15"/>
    </reaction>
</comment>
<protein>
    <recommendedName>
        <fullName evidence="6">Dihydropteroate synthase</fullName>
        <ecNumber evidence="5">2.5.1.15</ecNumber>
    </recommendedName>
    <alternativeName>
        <fullName evidence="11">Dihydropteroate pyrophosphorylase</fullName>
    </alternativeName>
</protein>
<evidence type="ECO:0000256" key="5">
    <source>
        <dbReference type="ARBA" id="ARBA00012458"/>
    </source>
</evidence>
<dbReference type="InterPro" id="IPR000489">
    <property type="entry name" value="Pterin-binding_dom"/>
</dbReference>
<comment type="similarity">
    <text evidence="4">Belongs to the DHPS family.</text>
</comment>
<feature type="domain" description="Pterin-binding" evidence="12">
    <location>
        <begin position="114"/>
        <end position="363"/>
    </location>
</feature>
<name>A0ABQ5JQ97_9LACO</name>
<reference evidence="13 14" key="1">
    <citation type="submission" date="2022-03" db="EMBL/GenBank/DDBJ databases">
        <title>Draft genome sequence of Furfurilactobacillus curtus JCM 31185.</title>
        <authorList>
            <person name="Suzuki S."/>
            <person name="Endo A."/>
            <person name="Kajikawa A."/>
        </authorList>
    </citation>
    <scope>NUCLEOTIDE SEQUENCE [LARGE SCALE GENOMIC DNA]</scope>
    <source>
        <strain evidence="13 14">JCM 31185</strain>
    </source>
</reference>
<keyword evidence="14" id="KW-1185">Reference proteome</keyword>
<dbReference type="EC" id="2.5.1.15" evidence="5"/>
<dbReference type="SUPFAM" id="SSF51717">
    <property type="entry name" value="Dihydropteroate synthetase-like"/>
    <property type="match status" value="1"/>
</dbReference>
<dbReference type="Proteomes" id="UP001628078">
    <property type="component" value="Unassembled WGS sequence"/>
</dbReference>
<evidence type="ECO:0000256" key="9">
    <source>
        <dbReference type="ARBA" id="ARBA00022842"/>
    </source>
</evidence>
<dbReference type="PANTHER" id="PTHR20941:SF1">
    <property type="entry name" value="FOLIC ACID SYNTHESIS PROTEIN FOL1"/>
    <property type="match status" value="1"/>
</dbReference>
<evidence type="ECO:0000256" key="10">
    <source>
        <dbReference type="ARBA" id="ARBA00022909"/>
    </source>
</evidence>
<keyword evidence="7" id="KW-0808">Transferase</keyword>
<keyword evidence="10" id="KW-0289">Folate biosynthesis</keyword>
<keyword evidence="9" id="KW-0460">Magnesium</keyword>
<dbReference type="PROSITE" id="PS00792">
    <property type="entry name" value="DHPS_1"/>
    <property type="match status" value="1"/>
</dbReference>
<evidence type="ECO:0000259" key="12">
    <source>
        <dbReference type="PROSITE" id="PS50972"/>
    </source>
</evidence>
<organism evidence="13 14">
    <name type="scientific">Furfurilactobacillus curtus</name>
    <dbReference type="NCBI Taxonomy" id="1746200"/>
    <lineage>
        <taxon>Bacteria</taxon>
        <taxon>Bacillati</taxon>
        <taxon>Bacillota</taxon>
        <taxon>Bacilli</taxon>
        <taxon>Lactobacillales</taxon>
        <taxon>Lactobacillaceae</taxon>
        <taxon>Furfurilactobacillus</taxon>
    </lineage>
</organism>
<comment type="pathway">
    <text evidence="3">Cofactor biosynthesis; tetrahydrofolate biosynthesis; 7,8-dihydrofolate from 2-amino-4-hydroxy-6-hydroxymethyl-7,8-dihydropteridine diphosphate and 4-aminobenzoate: step 1/2.</text>
</comment>
<comment type="cofactor">
    <cofactor evidence="2">
        <name>Mg(2+)</name>
        <dbReference type="ChEBI" id="CHEBI:18420"/>
    </cofactor>
</comment>
<evidence type="ECO:0000313" key="13">
    <source>
        <dbReference type="EMBL" id="GKT04917.1"/>
    </source>
</evidence>
<evidence type="ECO:0000313" key="14">
    <source>
        <dbReference type="Proteomes" id="UP001628078"/>
    </source>
</evidence>
<dbReference type="PANTHER" id="PTHR20941">
    <property type="entry name" value="FOLATE SYNTHESIS PROTEINS"/>
    <property type="match status" value="1"/>
</dbReference>
<evidence type="ECO:0000256" key="3">
    <source>
        <dbReference type="ARBA" id="ARBA00004763"/>
    </source>
</evidence>
<evidence type="ECO:0000256" key="11">
    <source>
        <dbReference type="ARBA" id="ARBA00030193"/>
    </source>
</evidence>
<dbReference type="RefSeq" id="WP_407882184.1">
    <property type="nucleotide sequence ID" value="NZ_BQXO01000001.1"/>
</dbReference>
<dbReference type="NCBIfam" id="TIGR01496">
    <property type="entry name" value="DHPS"/>
    <property type="match status" value="1"/>
</dbReference>
<gene>
    <name evidence="13" type="primary">folP</name>
    <name evidence="13" type="ORF">JCM31185_02060</name>
</gene>
<evidence type="ECO:0000256" key="6">
    <source>
        <dbReference type="ARBA" id="ARBA00016919"/>
    </source>
</evidence>
<evidence type="ECO:0000256" key="7">
    <source>
        <dbReference type="ARBA" id="ARBA00022679"/>
    </source>
</evidence>
<dbReference type="Pfam" id="PF00809">
    <property type="entry name" value="Pterin_bind"/>
    <property type="match status" value="1"/>
</dbReference>
<evidence type="ECO:0000256" key="8">
    <source>
        <dbReference type="ARBA" id="ARBA00022723"/>
    </source>
</evidence>
<proteinExistence type="inferred from homology"/>
<evidence type="ECO:0000256" key="1">
    <source>
        <dbReference type="ARBA" id="ARBA00000012"/>
    </source>
</evidence>
<keyword evidence="8" id="KW-0479">Metal-binding</keyword>
<dbReference type="PROSITE" id="PS50972">
    <property type="entry name" value="PTERIN_BINDING"/>
    <property type="match status" value="1"/>
</dbReference>
<dbReference type="InterPro" id="IPR006390">
    <property type="entry name" value="DHP_synth_dom"/>
</dbReference>
<dbReference type="EMBL" id="BQXO01000001">
    <property type="protein sequence ID" value="GKT04917.1"/>
    <property type="molecule type" value="Genomic_DNA"/>
</dbReference>
<evidence type="ECO:0000256" key="4">
    <source>
        <dbReference type="ARBA" id="ARBA00009503"/>
    </source>
</evidence>
<sequence length="383" mass="42602">MIVTTLTSPAKDLAGIALKASLERQEKLALSFSELTESERQQLMVLLDNLDAIVVSSPMAVETLIDNGALLTLTTQLHKQFHQATVDQAMIAIREAREVHWRAGRFDFKTSSKPVIYGILNVTPDSFYDGGRYQEPTAVLNHVTAMVEAGADVIEIGGQTTRPGFTPIDATTEMTRVVPLLRAIKQHFPEVAIAVDTYKYPVMKAVLDEGVDIINDVNAFTDDPAKLTLLAPQAVGLLTMHASRGKEYQNLTQAMSHFFSENLAALTAAGIDRERIALDQGIGYAKIADGYQDFTMMRNLDRFLNLKRPLMIAISRKGFGHKLFGLAKDDRLSVTLVAEAYMYLHGGRILRVHDVSETVQLVKLLQTIEQSFWFPDREEPRQV</sequence>
<accession>A0ABQ5JQ97</accession>
<dbReference type="InterPro" id="IPR045031">
    <property type="entry name" value="DHP_synth-like"/>
</dbReference>
<dbReference type="InterPro" id="IPR011005">
    <property type="entry name" value="Dihydropteroate_synth-like_sf"/>
</dbReference>
<evidence type="ECO:0000256" key="2">
    <source>
        <dbReference type="ARBA" id="ARBA00001946"/>
    </source>
</evidence>
<comment type="caution">
    <text evidence="13">The sequence shown here is derived from an EMBL/GenBank/DDBJ whole genome shotgun (WGS) entry which is preliminary data.</text>
</comment>
<dbReference type="Gene3D" id="3.20.20.20">
    <property type="entry name" value="Dihydropteroate synthase-like"/>
    <property type="match status" value="1"/>
</dbReference>